<sequence length="177" mass="19994">MQASSPSAEQHEIIATASRSRPHLVRTMLDAVPANTSIFCNTASSQLQQSYVTDGLECSNPLLLLLHPQGTRRMLTRPEQKDLYGFNQSRRCHVNFLGSSCSRISCSWNHAIYLCLRGSQKYIFCHEAAMLARYVLDSCTQIVDSRVPKLRRKVFRGGSIKWRNVQGASVFVQRDNC</sequence>
<dbReference type="AlphaFoldDB" id="A0A367L9Q9"/>
<evidence type="ECO:0000313" key="2">
    <source>
        <dbReference type="Proteomes" id="UP000253664"/>
    </source>
</evidence>
<evidence type="ECO:0000313" key="1">
    <source>
        <dbReference type="EMBL" id="RCI11163.1"/>
    </source>
</evidence>
<dbReference type="Proteomes" id="UP000253664">
    <property type="component" value="Unassembled WGS sequence"/>
</dbReference>
<accession>A0A367L9Q9</accession>
<gene>
    <name evidence="1" type="ORF">L249_7721</name>
</gene>
<keyword evidence="2" id="KW-1185">Reference proteome</keyword>
<organism evidence="1 2">
    <name type="scientific">Ophiocordyceps polyrhachis-furcata BCC 54312</name>
    <dbReference type="NCBI Taxonomy" id="1330021"/>
    <lineage>
        <taxon>Eukaryota</taxon>
        <taxon>Fungi</taxon>
        <taxon>Dikarya</taxon>
        <taxon>Ascomycota</taxon>
        <taxon>Pezizomycotina</taxon>
        <taxon>Sordariomycetes</taxon>
        <taxon>Hypocreomycetidae</taxon>
        <taxon>Hypocreales</taxon>
        <taxon>Ophiocordycipitaceae</taxon>
        <taxon>Ophiocordyceps</taxon>
    </lineage>
</organism>
<reference evidence="1 2" key="1">
    <citation type="journal article" date="2015" name="BMC Genomics">
        <title>Insights from the genome of Ophiocordyceps polyrhachis-furcata to pathogenicity and host specificity in insect fungi.</title>
        <authorList>
            <person name="Wichadakul D."/>
            <person name="Kobmoo N."/>
            <person name="Ingsriswang S."/>
            <person name="Tangphatsornruang S."/>
            <person name="Chantasingh D."/>
            <person name="Luangsa-ard J.J."/>
            <person name="Eurwilaichitr L."/>
        </authorList>
    </citation>
    <scope>NUCLEOTIDE SEQUENCE [LARGE SCALE GENOMIC DNA]</scope>
    <source>
        <strain evidence="1 2">BCC 54312</strain>
    </source>
</reference>
<name>A0A367L9Q9_9HYPO</name>
<dbReference type="EMBL" id="LKCN02000010">
    <property type="protein sequence ID" value="RCI11163.1"/>
    <property type="molecule type" value="Genomic_DNA"/>
</dbReference>
<dbReference type="OrthoDB" id="4922176at2759"/>
<protein>
    <submittedName>
        <fullName evidence="1">Uncharacterized protein</fullName>
    </submittedName>
</protein>
<proteinExistence type="predicted"/>
<comment type="caution">
    <text evidence="1">The sequence shown here is derived from an EMBL/GenBank/DDBJ whole genome shotgun (WGS) entry which is preliminary data.</text>
</comment>